<name>A0A553R2X9_9TELE</name>
<feature type="transmembrane region" description="Helical" evidence="2">
    <location>
        <begin position="61"/>
        <end position="83"/>
    </location>
</feature>
<dbReference type="Pfam" id="PF14927">
    <property type="entry name" value="Neurensin"/>
    <property type="match status" value="1"/>
</dbReference>
<keyword evidence="2" id="KW-0812">Transmembrane</keyword>
<evidence type="ECO:0008006" key="5">
    <source>
        <dbReference type="Google" id="ProtNLM"/>
    </source>
</evidence>
<sequence>MASCSEVCGSGHAVDSGSRVFGVRSYLHHFYEECTASMREQQEDFQGQRSPLPWSSSLWKVTLASGVLLLAVGLVVMSVGYAIPTRIEAFGEGELLFVDHQAMRHNRSLHICVLVGTGLLTLGGFLVAGGILTSNFSFASSKQDESRGGGKGGSRVPSAGRSPAEPVMKPPSPSFSDGGVSTLARDGKGQQSS</sequence>
<keyword evidence="2" id="KW-0472">Membrane</keyword>
<gene>
    <name evidence="3" type="ORF">DNTS_016967</name>
</gene>
<dbReference type="InterPro" id="IPR024883">
    <property type="entry name" value="Neurensin"/>
</dbReference>
<evidence type="ECO:0000256" key="2">
    <source>
        <dbReference type="SAM" id="Phobius"/>
    </source>
</evidence>
<feature type="region of interest" description="Disordered" evidence="1">
    <location>
        <begin position="140"/>
        <end position="193"/>
    </location>
</feature>
<dbReference type="PANTHER" id="PTHR14796">
    <property type="entry name" value="NEURENSIN 1-RELATED"/>
    <property type="match status" value="1"/>
</dbReference>
<protein>
    <recommendedName>
        <fullName evidence="5">Neurensin-1</fullName>
    </recommendedName>
</protein>
<dbReference type="OrthoDB" id="5979667at2759"/>
<reference evidence="3 4" key="1">
    <citation type="journal article" date="2019" name="Sci. Data">
        <title>Hybrid genome assembly and annotation of Danionella translucida.</title>
        <authorList>
            <person name="Kadobianskyi M."/>
            <person name="Schulze L."/>
            <person name="Schuelke M."/>
            <person name="Judkewitz B."/>
        </authorList>
    </citation>
    <scope>NUCLEOTIDE SEQUENCE [LARGE SCALE GENOMIC DNA]</scope>
    <source>
        <strain evidence="3 4">Bolton</strain>
    </source>
</reference>
<dbReference type="GO" id="GO:0043005">
    <property type="term" value="C:neuron projection"/>
    <property type="evidence" value="ECO:0007669"/>
    <property type="project" value="TreeGrafter"/>
</dbReference>
<dbReference type="AlphaFoldDB" id="A0A553R2X9"/>
<accession>A0A553R2X9</accession>
<evidence type="ECO:0000256" key="1">
    <source>
        <dbReference type="SAM" id="MobiDB-lite"/>
    </source>
</evidence>
<dbReference type="Proteomes" id="UP000316079">
    <property type="component" value="Unassembled WGS sequence"/>
</dbReference>
<dbReference type="PANTHER" id="PTHR14796:SF3">
    <property type="entry name" value="NEURENSIN 1-LIKE-RELATED"/>
    <property type="match status" value="1"/>
</dbReference>
<dbReference type="GO" id="GO:0030133">
    <property type="term" value="C:transport vesicle"/>
    <property type="evidence" value="ECO:0007669"/>
    <property type="project" value="InterPro"/>
</dbReference>
<dbReference type="GO" id="GO:0007399">
    <property type="term" value="P:nervous system development"/>
    <property type="evidence" value="ECO:0007669"/>
    <property type="project" value="TreeGrafter"/>
</dbReference>
<dbReference type="EMBL" id="SRMA01025288">
    <property type="protein sequence ID" value="TRY96535.1"/>
    <property type="molecule type" value="Genomic_DNA"/>
</dbReference>
<keyword evidence="4" id="KW-1185">Reference proteome</keyword>
<evidence type="ECO:0000313" key="4">
    <source>
        <dbReference type="Proteomes" id="UP000316079"/>
    </source>
</evidence>
<dbReference type="STRING" id="623744.A0A553R2X9"/>
<organism evidence="3 4">
    <name type="scientific">Danionella cerebrum</name>
    <dbReference type="NCBI Taxonomy" id="2873325"/>
    <lineage>
        <taxon>Eukaryota</taxon>
        <taxon>Metazoa</taxon>
        <taxon>Chordata</taxon>
        <taxon>Craniata</taxon>
        <taxon>Vertebrata</taxon>
        <taxon>Euteleostomi</taxon>
        <taxon>Actinopterygii</taxon>
        <taxon>Neopterygii</taxon>
        <taxon>Teleostei</taxon>
        <taxon>Ostariophysi</taxon>
        <taxon>Cypriniformes</taxon>
        <taxon>Danionidae</taxon>
        <taxon>Danioninae</taxon>
        <taxon>Danionella</taxon>
    </lineage>
</organism>
<comment type="caution">
    <text evidence="3">The sequence shown here is derived from an EMBL/GenBank/DDBJ whole genome shotgun (WGS) entry which is preliminary data.</text>
</comment>
<proteinExistence type="predicted"/>
<evidence type="ECO:0000313" key="3">
    <source>
        <dbReference type="EMBL" id="TRY96535.1"/>
    </source>
</evidence>
<keyword evidence="2" id="KW-1133">Transmembrane helix</keyword>
<dbReference type="GO" id="GO:0043025">
    <property type="term" value="C:neuronal cell body"/>
    <property type="evidence" value="ECO:0007669"/>
    <property type="project" value="TreeGrafter"/>
</dbReference>
<feature type="transmembrane region" description="Helical" evidence="2">
    <location>
        <begin position="111"/>
        <end position="132"/>
    </location>
</feature>